<comment type="caution">
    <text evidence="1">The sequence shown here is derived from an EMBL/GenBank/DDBJ whole genome shotgun (WGS) entry which is preliminary data.</text>
</comment>
<dbReference type="Proteomes" id="UP000462435">
    <property type="component" value="Unassembled WGS sequence"/>
</dbReference>
<evidence type="ECO:0000313" key="2">
    <source>
        <dbReference type="Proteomes" id="UP000462435"/>
    </source>
</evidence>
<reference evidence="2" key="1">
    <citation type="journal article" date="2020" name="MBio">
        <title>Horizontal gene transfer to a defensive symbiont with a reduced genome amongst a multipartite beetle microbiome.</title>
        <authorList>
            <person name="Waterworth S.C."/>
            <person name="Florez L.V."/>
            <person name="Rees E.R."/>
            <person name="Hertweck C."/>
            <person name="Kaltenpoth M."/>
            <person name="Kwan J.C."/>
        </authorList>
    </citation>
    <scope>NUCLEOTIDE SEQUENCE [LARGE SCALE GENOMIC DNA]</scope>
</reference>
<evidence type="ECO:0000313" key="1">
    <source>
        <dbReference type="EMBL" id="KAF1041331.1"/>
    </source>
</evidence>
<gene>
    <name evidence="1" type="ORF">GAK35_03385</name>
</gene>
<proteinExistence type="predicted"/>
<dbReference type="EMBL" id="WNDX01000127">
    <property type="protein sequence ID" value="KAF1041331.1"/>
    <property type="molecule type" value="Genomic_DNA"/>
</dbReference>
<evidence type="ECO:0008006" key="3">
    <source>
        <dbReference type="Google" id="ProtNLM"/>
    </source>
</evidence>
<protein>
    <recommendedName>
        <fullName evidence="3">DUF2635 domain-containing protein</fullName>
    </recommendedName>
</protein>
<organism evidence="1 2">
    <name type="scientific">Herbaspirillum frisingense</name>
    <dbReference type="NCBI Taxonomy" id="92645"/>
    <lineage>
        <taxon>Bacteria</taxon>
        <taxon>Pseudomonadati</taxon>
        <taxon>Pseudomonadota</taxon>
        <taxon>Betaproteobacteria</taxon>
        <taxon>Burkholderiales</taxon>
        <taxon>Oxalobacteraceae</taxon>
        <taxon>Herbaspirillum</taxon>
    </lineage>
</organism>
<accession>A0A7V8JTC0</accession>
<name>A0A7V8JTC0_9BURK</name>
<sequence length="64" mass="7076">MATIQVKAAAGIKIAKENEPRNYIPTDDFILVEDSHYYRKAIADNDIELKVDEPAKTGAKADAK</sequence>
<dbReference type="AlphaFoldDB" id="A0A7V8JTC0"/>